<feature type="compositionally biased region" description="Basic and acidic residues" evidence="1">
    <location>
        <begin position="13"/>
        <end position="29"/>
    </location>
</feature>
<accession>A0ABR3FNY2</accession>
<dbReference type="Proteomes" id="UP001465976">
    <property type="component" value="Unassembled WGS sequence"/>
</dbReference>
<reference evidence="2 3" key="1">
    <citation type="submission" date="2024-02" db="EMBL/GenBank/DDBJ databases">
        <title>A draft genome for the cacao thread blight pathogen Marasmius crinis-equi.</title>
        <authorList>
            <person name="Cohen S.P."/>
            <person name="Baruah I.K."/>
            <person name="Amoako-Attah I."/>
            <person name="Bukari Y."/>
            <person name="Meinhardt L.W."/>
            <person name="Bailey B.A."/>
        </authorList>
    </citation>
    <scope>NUCLEOTIDE SEQUENCE [LARGE SCALE GENOMIC DNA]</scope>
    <source>
        <strain evidence="2 3">GH-76</strain>
    </source>
</reference>
<protein>
    <submittedName>
        <fullName evidence="2">Uncharacterized protein</fullName>
    </submittedName>
</protein>
<evidence type="ECO:0000313" key="3">
    <source>
        <dbReference type="Proteomes" id="UP001465976"/>
    </source>
</evidence>
<dbReference type="EMBL" id="JBAHYK010000185">
    <property type="protein sequence ID" value="KAL0576991.1"/>
    <property type="molecule type" value="Genomic_DNA"/>
</dbReference>
<keyword evidence="3" id="KW-1185">Reference proteome</keyword>
<organism evidence="2 3">
    <name type="scientific">Marasmius crinis-equi</name>
    <dbReference type="NCBI Taxonomy" id="585013"/>
    <lineage>
        <taxon>Eukaryota</taxon>
        <taxon>Fungi</taxon>
        <taxon>Dikarya</taxon>
        <taxon>Basidiomycota</taxon>
        <taxon>Agaricomycotina</taxon>
        <taxon>Agaricomycetes</taxon>
        <taxon>Agaricomycetidae</taxon>
        <taxon>Agaricales</taxon>
        <taxon>Marasmiineae</taxon>
        <taxon>Marasmiaceae</taxon>
        <taxon>Marasmius</taxon>
    </lineage>
</organism>
<name>A0ABR3FNY2_9AGAR</name>
<proteinExistence type="predicted"/>
<feature type="region of interest" description="Disordered" evidence="1">
    <location>
        <begin position="1"/>
        <end position="29"/>
    </location>
</feature>
<evidence type="ECO:0000256" key="1">
    <source>
        <dbReference type="SAM" id="MobiDB-lite"/>
    </source>
</evidence>
<sequence>MELGPRASALRSTRHDSTHVNKEDTGHLDQEEGMLAMSLFLEVLTTLPPTLAMFDLMGRLFLPEIKTIPENETKNKDALEKNSSGPTHLAVYPVA</sequence>
<evidence type="ECO:0000313" key="2">
    <source>
        <dbReference type="EMBL" id="KAL0576991.1"/>
    </source>
</evidence>
<feature type="region of interest" description="Disordered" evidence="1">
    <location>
        <begin position="76"/>
        <end position="95"/>
    </location>
</feature>
<gene>
    <name evidence="2" type="ORF">V5O48_005001</name>
</gene>
<comment type="caution">
    <text evidence="2">The sequence shown here is derived from an EMBL/GenBank/DDBJ whole genome shotgun (WGS) entry which is preliminary data.</text>
</comment>